<evidence type="ECO:0000313" key="2">
    <source>
        <dbReference type="EMBL" id="CAH9414884.1"/>
    </source>
</evidence>
<dbReference type="Proteomes" id="UP001154015">
    <property type="component" value="Unassembled WGS sequence"/>
</dbReference>
<accession>A0ABM9GVW1</accession>
<dbReference type="EMBL" id="CAKXYP010000004">
    <property type="protein sequence ID" value="CAH9414884.1"/>
    <property type="molecule type" value="Genomic_DNA"/>
</dbReference>
<comment type="caution">
    <text evidence="2">The sequence shown here is derived from an EMBL/GenBank/DDBJ whole genome shotgun (WGS) entry which is preliminary data.</text>
</comment>
<evidence type="ECO:0000313" key="3">
    <source>
        <dbReference type="Proteomes" id="UP001154015"/>
    </source>
</evidence>
<keyword evidence="3" id="KW-1185">Reference proteome</keyword>
<protein>
    <submittedName>
        <fullName evidence="2">Uncharacterized protein</fullName>
    </submittedName>
</protein>
<proteinExistence type="predicted"/>
<sequence length="155" mass="16735">MGGERAQRRRRARRPPSTVGRDADRPSPCTHPTPRPGRSRKPARGFRGGREGAGRPCHSSATSRLRGRPRAAVRPAGRAQTEALPGRTGACGAFPLPGRAHTERISRPDGHTRSYSPAETPHAEPPFVPVRPTAPQFAGRGGPFRIPWRGPRGPD</sequence>
<evidence type="ECO:0000256" key="1">
    <source>
        <dbReference type="SAM" id="MobiDB-lite"/>
    </source>
</evidence>
<name>A0ABM9GVW1_STRGL</name>
<feature type="compositionally biased region" description="Basic and acidic residues" evidence="1">
    <location>
        <begin position="100"/>
        <end position="112"/>
    </location>
</feature>
<feature type="region of interest" description="Disordered" evidence="1">
    <location>
        <begin position="1"/>
        <end position="155"/>
    </location>
</feature>
<gene>
    <name evidence="2" type="ORF">SGL43_01896</name>
</gene>
<reference evidence="2" key="1">
    <citation type="submission" date="2022-03" db="EMBL/GenBank/DDBJ databases">
        <authorList>
            <person name="Leyn A S."/>
        </authorList>
    </citation>
    <scope>NUCLEOTIDE SEQUENCE</scope>
    <source>
        <strain evidence="2">Streptomyces globisporus 4-3</strain>
    </source>
</reference>
<organism evidence="2 3">
    <name type="scientific">Streptomyces globisporus</name>
    <dbReference type="NCBI Taxonomy" id="1908"/>
    <lineage>
        <taxon>Bacteria</taxon>
        <taxon>Bacillati</taxon>
        <taxon>Actinomycetota</taxon>
        <taxon>Actinomycetes</taxon>
        <taxon>Kitasatosporales</taxon>
        <taxon>Streptomycetaceae</taxon>
        <taxon>Streptomyces</taxon>
    </lineage>
</organism>